<gene>
    <name evidence="1" type="ORF">Tci_895057</name>
</gene>
<feature type="non-terminal residue" evidence="1">
    <location>
        <position position="190"/>
    </location>
</feature>
<evidence type="ECO:0000313" key="1">
    <source>
        <dbReference type="EMBL" id="GFD23088.1"/>
    </source>
</evidence>
<dbReference type="AlphaFoldDB" id="A0A699UP00"/>
<reference evidence="1" key="1">
    <citation type="journal article" date="2019" name="Sci. Rep.">
        <title>Draft genome of Tanacetum cinerariifolium, the natural source of mosquito coil.</title>
        <authorList>
            <person name="Yamashiro T."/>
            <person name="Shiraishi A."/>
            <person name="Satake H."/>
            <person name="Nakayama K."/>
        </authorList>
    </citation>
    <scope>NUCLEOTIDE SEQUENCE</scope>
</reference>
<protein>
    <submittedName>
        <fullName evidence="1">Uncharacterized protein</fullName>
    </submittedName>
</protein>
<sequence>LHVDFLENKLIEKGASHNWLFDIDTLTNFMNYVPVAVAGTSSTNISRTKDVASQVVKKDVSSLRYIALSNWFHEAHMEIRNSNAPDGCNADVPKSNGISNPTITSKVPSADQVEPTVSLIVESKNPTVSSLIPTVCLDISPKRSSGPRLISKGDFSQKETTSLGNALTLSNRFKDTFGVEADLSNMETSI</sequence>
<feature type="non-terminal residue" evidence="1">
    <location>
        <position position="1"/>
    </location>
</feature>
<accession>A0A699UP00</accession>
<proteinExistence type="predicted"/>
<dbReference type="EMBL" id="BKCJ011342346">
    <property type="protein sequence ID" value="GFD23088.1"/>
    <property type="molecule type" value="Genomic_DNA"/>
</dbReference>
<organism evidence="1">
    <name type="scientific">Tanacetum cinerariifolium</name>
    <name type="common">Dalmatian daisy</name>
    <name type="synonym">Chrysanthemum cinerariifolium</name>
    <dbReference type="NCBI Taxonomy" id="118510"/>
    <lineage>
        <taxon>Eukaryota</taxon>
        <taxon>Viridiplantae</taxon>
        <taxon>Streptophyta</taxon>
        <taxon>Embryophyta</taxon>
        <taxon>Tracheophyta</taxon>
        <taxon>Spermatophyta</taxon>
        <taxon>Magnoliopsida</taxon>
        <taxon>eudicotyledons</taxon>
        <taxon>Gunneridae</taxon>
        <taxon>Pentapetalae</taxon>
        <taxon>asterids</taxon>
        <taxon>campanulids</taxon>
        <taxon>Asterales</taxon>
        <taxon>Asteraceae</taxon>
        <taxon>Asteroideae</taxon>
        <taxon>Anthemideae</taxon>
        <taxon>Anthemidinae</taxon>
        <taxon>Tanacetum</taxon>
    </lineage>
</organism>
<comment type="caution">
    <text evidence="1">The sequence shown here is derived from an EMBL/GenBank/DDBJ whole genome shotgun (WGS) entry which is preliminary data.</text>
</comment>
<name>A0A699UP00_TANCI</name>